<gene>
    <name evidence="1" type="ORF">BDU57DRAFT_513812</name>
</gene>
<dbReference type="Proteomes" id="UP000800096">
    <property type="component" value="Unassembled WGS sequence"/>
</dbReference>
<sequence>MQRKTSKAVRSLYICLCPCFTKPPFHLSKRLLRNFRVQRVFFSKPPSFRVQKLRNTTRHNIQASFLHLFKRPNKRWTCASRKKKVGEFG</sequence>
<accession>A0A6A5QSB1</accession>
<name>A0A6A5QSB1_AMPQU</name>
<organism evidence="1 2">
    <name type="scientific">Ampelomyces quisqualis</name>
    <name type="common">Powdery mildew agent</name>
    <dbReference type="NCBI Taxonomy" id="50730"/>
    <lineage>
        <taxon>Eukaryota</taxon>
        <taxon>Fungi</taxon>
        <taxon>Dikarya</taxon>
        <taxon>Ascomycota</taxon>
        <taxon>Pezizomycotina</taxon>
        <taxon>Dothideomycetes</taxon>
        <taxon>Pleosporomycetidae</taxon>
        <taxon>Pleosporales</taxon>
        <taxon>Pleosporineae</taxon>
        <taxon>Phaeosphaeriaceae</taxon>
        <taxon>Ampelomyces</taxon>
    </lineage>
</organism>
<dbReference type="AlphaFoldDB" id="A0A6A5QSB1"/>
<dbReference type="EMBL" id="ML979134">
    <property type="protein sequence ID" value="KAF1917516.1"/>
    <property type="molecule type" value="Genomic_DNA"/>
</dbReference>
<proteinExistence type="predicted"/>
<reference evidence="1" key="1">
    <citation type="journal article" date="2020" name="Stud. Mycol.">
        <title>101 Dothideomycetes genomes: a test case for predicting lifestyles and emergence of pathogens.</title>
        <authorList>
            <person name="Haridas S."/>
            <person name="Albert R."/>
            <person name="Binder M."/>
            <person name="Bloem J."/>
            <person name="Labutti K."/>
            <person name="Salamov A."/>
            <person name="Andreopoulos B."/>
            <person name="Baker S."/>
            <person name="Barry K."/>
            <person name="Bills G."/>
            <person name="Bluhm B."/>
            <person name="Cannon C."/>
            <person name="Castanera R."/>
            <person name="Culley D."/>
            <person name="Daum C."/>
            <person name="Ezra D."/>
            <person name="Gonzalez J."/>
            <person name="Henrissat B."/>
            <person name="Kuo A."/>
            <person name="Liang C."/>
            <person name="Lipzen A."/>
            <person name="Lutzoni F."/>
            <person name="Magnuson J."/>
            <person name="Mondo S."/>
            <person name="Nolan M."/>
            <person name="Ohm R."/>
            <person name="Pangilinan J."/>
            <person name="Park H.-J."/>
            <person name="Ramirez L."/>
            <person name="Alfaro M."/>
            <person name="Sun H."/>
            <person name="Tritt A."/>
            <person name="Yoshinaga Y."/>
            <person name="Zwiers L.-H."/>
            <person name="Turgeon B."/>
            <person name="Goodwin S."/>
            <person name="Spatafora J."/>
            <person name="Crous P."/>
            <person name="Grigoriev I."/>
        </authorList>
    </citation>
    <scope>NUCLEOTIDE SEQUENCE</scope>
    <source>
        <strain evidence="1">HMLAC05119</strain>
    </source>
</reference>
<protein>
    <submittedName>
        <fullName evidence="1">Uncharacterized protein</fullName>
    </submittedName>
</protein>
<keyword evidence="2" id="KW-1185">Reference proteome</keyword>
<evidence type="ECO:0000313" key="1">
    <source>
        <dbReference type="EMBL" id="KAF1917516.1"/>
    </source>
</evidence>
<evidence type="ECO:0000313" key="2">
    <source>
        <dbReference type="Proteomes" id="UP000800096"/>
    </source>
</evidence>